<evidence type="ECO:0000259" key="3">
    <source>
        <dbReference type="SMART" id="SM01218"/>
    </source>
</evidence>
<dbReference type="Pfam" id="PF13865">
    <property type="entry name" value="FoP_duplication"/>
    <property type="match status" value="1"/>
</dbReference>
<feature type="compositionally biased region" description="Polar residues" evidence="2">
    <location>
        <begin position="63"/>
        <end position="73"/>
    </location>
</feature>
<accession>A0A024U7D2</accession>
<feature type="compositionally biased region" description="Basic and acidic residues" evidence="2">
    <location>
        <begin position="10"/>
        <end position="36"/>
    </location>
</feature>
<gene>
    <name evidence="4" type="ORF">H310_06371</name>
</gene>
<dbReference type="OrthoDB" id="77799at2759"/>
<feature type="domain" description="Chromatin target of PRMT1 protein C-terminal" evidence="3">
    <location>
        <begin position="108"/>
        <end position="197"/>
    </location>
</feature>
<proteinExistence type="predicted"/>
<dbReference type="VEuPathDB" id="FungiDB:H310_06371"/>
<dbReference type="GO" id="GO:0003723">
    <property type="term" value="F:RNA binding"/>
    <property type="evidence" value="ECO:0007669"/>
    <property type="project" value="UniProtKB-KW"/>
</dbReference>
<dbReference type="SMART" id="SM01218">
    <property type="entry name" value="FoP_duplication"/>
    <property type="match status" value="1"/>
</dbReference>
<sequence length="204" mass="22306">MTGHGRGRGRSYEGRGGRTGGRDGHKHEHAEANKERNIIGFLSKPLSERFAALHASALPVKKNVTQQSATRVQAVQKAKRQTNVNTRRGLSAPPPPVAHKPATAKHETKKLARTPQNIRGISSNRGRGGRGRGGRGGYGGRGNHGIRGNDQNAPSTKPEDLDFDMDTYWHQGGKGPDPKQAELDRQMEAYWAAKPEREIPDWSS</sequence>
<dbReference type="GeneID" id="20083421"/>
<dbReference type="EMBL" id="KI913962">
    <property type="protein sequence ID" value="ETW01792.1"/>
    <property type="molecule type" value="Genomic_DNA"/>
</dbReference>
<protein>
    <recommendedName>
        <fullName evidence="3">Chromatin target of PRMT1 protein C-terminal domain-containing protein</fullName>
    </recommendedName>
</protein>
<name>A0A024U7D2_9STRA</name>
<evidence type="ECO:0000256" key="2">
    <source>
        <dbReference type="SAM" id="MobiDB-lite"/>
    </source>
</evidence>
<feature type="compositionally biased region" description="Gly residues" evidence="2">
    <location>
        <begin position="134"/>
        <end position="145"/>
    </location>
</feature>
<feature type="region of interest" description="Disordered" evidence="2">
    <location>
        <begin position="63"/>
        <end position="183"/>
    </location>
</feature>
<evidence type="ECO:0000256" key="1">
    <source>
        <dbReference type="ARBA" id="ARBA00022884"/>
    </source>
</evidence>
<feature type="region of interest" description="Disordered" evidence="2">
    <location>
        <begin position="1"/>
        <end position="36"/>
    </location>
</feature>
<dbReference type="AlphaFoldDB" id="A0A024U7D2"/>
<dbReference type="eggNOG" id="ENOG502S6VS">
    <property type="taxonomic scope" value="Eukaryota"/>
</dbReference>
<dbReference type="RefSeq" id="XP_008869640.1">
    <property type="nucleotide sequence ID" value="XM_008871418.1"/>
</dbReference>
<dbReference type="InterPro" id="IPR025715">
    <property type="entry name" value="FoP_C"/>
</dbReference>
<keyword evidence="1" id="KW-0694">RNA-binding</keyword>
<evidence type="ECO:0000313" key="4">
    <source>
        <dbReference type="EMBL" id="ETW01792.1"/>
    </source>
</evidence>
<reference evidence="4" key="1">
    <citation type="submission" date="2013-12" db="EMBL/GenBank/DDBJ databases">
        <title>The Genome Sequence of Aphanomyces invadans NJM9701.</title>
        <authorList>
            <consortium name="The Broad Institute Genomics Platform"/>
            <person name="Russ C."/>
            <person name="Tyler B."/>
            <person name="van West P."/>
            <person name="Dieguez-Uribeondo J."/>
            <person name="Young S.K."/>
            <person name="Zeng Q."/>
            <person name="Gargeya S."/>
            <person name="Fitzgerald M."/>
            <person name="Abouelleil A."/>
            <person name="Alvarado L."/>
            <person name="Chapman S.B."/>
            <person name="Gainer-Dewar J."/>
            <person name="Goldberg J."/>
            <person name="Griggs A."/>
            <person name="Gujja S."/>
            <person name="Hansen M."/>
            <person name="Howarth C."/>
            <person name="Imamovic A."/>
            <person name="Ireland A."/>
            <person name="Larimer J."/>
            <person name="McCowan C."/>
            <person name="Murphy C."/>
            <person name="Pearson M."/>
            <person name="Poon T.W."/>
            <person name="Priest M."/>
            <person name="Roberts A."/>
            <person name="Saif S."/>
            <person name="Shea T."/>
            <person name="Sykes S."/>
            <person name="Wortman J."/>
            <person name="Nusbaum C."/>
            <person name="Birren B."/>
        </authorList>
    </citation>
    <scope>NUCLEOTIDE SEQUENCE [LARGE SCALE GENOMIC DNA]</scope>
    <source>
        <strain evidence="4">NJM9701</strain>
    </source>
</reference>
<organism evidence="4">
    <name type="scientific">Aphanomyces invadans</name>
    <dbReference type="NCBI Taxonomy" id="157072"/>
    <lineage>
        <taxon>Eukaryota</taxon>
        <taxon>Sar</taxon>
        <taxon>Stramenopiles</taxon>
        <taxon>Oomycota</taxon>
        <taxon>Saprolegniomycetes</taxon>
        <taxon>Saprolegniales</taxon>
        <taxon>Verrucalvaceae</taxon>
        <taxon>Aphanomyces</taxon>
    </lineage>
</organism>